<feature type="transmembrane region" description="Helical" evidence="1">
    <location>
        <begin position="7"/>
        <end position="28"/>
    </location>
</feature>
<keyword evidence="3" id="KW-1185">Reference proteome</keyword>
<gene>
    <name evidence="2" type="ORF">FM101_07595</name>
</gene>
<feature type="transmembrane region" description="Helical" evidence="1">
    <location>
        <begin position="40"/>
        <end position="63"/>
    </location>
</feature>
<dbReference type="Proteomes" id="UP000195913">
    <property type="component" value="Unassembled WGS sequence"/>
</dbReference>
<name>A0A1R4G4P4_9MICC</name>
<accession>A0A1R4G4P4</accession>
<dbReference type="AlphaFoldDB" id="A0A1R4G4P4"/>
<organism evidence="2 3">
    <name type="scientific">Arthrobacter rhombi</name>
    <dbReference type="NCBI Taxonomy" id="71253"/>
    <lineage>
        <taxon>Bacteria</taxon>
        <taxon>Bacillati</taxon>
        <taxon>Actinomycetota</taxon>
        <taxon>Actinomycetes</taxon>
        <taxon>Micrococcales</taxon>
        <taxon>Micrococcaceae</taxon>
        <taxon>Arthrobacter</taxon>
    </lineage>
</organism>
<evidence type="ECO:0000256" key="1">
    <source>
        <dbReference type="SAM" id="Phobius"/>
    </source>
</evidence>
<keyword evidence="1" id="KW-1133">Transmembrane helix</keyword>
<reference evidence="2 3" key="1">
    <citation type="submission" date="2017-02" db="EMBL/GenBank/DDBJ databases">
        <authorList>
            <person name="Peterson S.W."/>
        </authorList>
    </citation>
    <scope>NUCLEOTIDE SEQUENCE [LARGE SCALE GENOMIC DNA]</scope>
    <source>
        <strain evidence="2 3">B Ar 00.02</strain>
    </source>
</reference>
<evidence type="ECO:0000313" key="3">
    <source>
        <dbReference type="Proteomes" id="UP000195913"/>
    </source>
</evidence>
<proteinExistence type="predicted"/>
<dbReference type="EMBL" id="FUHW01000027">
    <property type="protein sequence ID" value="SJM62972.1"/>
    <property type="molecule type" value="Genomic_DNA"/>
</dbReference>
<keyword evidence="1" id="KW-0812">Transmembrane</keyword>
<protein>
    <submittedName>
        <fullName evidence="2">Uncharacterized protein</fullName>
    </submittedName>
</protein>
<evidence type="ECO:0000313" key="2">
    <source>
        <dbReference type="EMBL" id="SJM62972.1"/>
    </source>
</evidence>
<keyword evidence="1" id="KW-0472">Membrane</keyword>
<sequence>MSSSPKFWPFVGVGAAVGILAALFTALAGDPGAEFTRGSVFGFFAVVFGLAGVMLGCIGYLAVDAILRRRTTRARAVPMDDGSASK</sequence>